<sequence length="144" mass="15867">MRLWSVHPSLLDRQALVACWREGLLAQSVIGKQSGGYSNHPQLVRFRECDDPMVSLGAFLSAIVDEADARGYRFAREKIVGRGAVPPIPLAEGQLAYEWGHLLAKLRVRSPDRAAELDSRVLPPAHPVFTVVPGPIAPWERPLG</sequence>
<protein>
    <recommendedName>
        <fullName evidence="3">DNA lyase</fullName>
    </recommendedName>
</protein>
<dbReference type="AlphaFoldDB" id="A0A2U1T1Q3"/>
<organism evidence="1 2">
    <name type="scientific">Homoserinimonas hongtaonis</name>
    <dbReference type="NCBI Taxonomy" id="2079791"/>
    <lineage>
        <taxon>Bacteria</taxon>
        <taxon>Bacillati</taxon>
        <taxon>Actinomycetota</taxon>
        <taxon>Actinomycetes</taxon>
        <taxon>Micrococcales</taxon>
        <taxon>Microbacteriaceae</taxon>
        <taxon>Homoserinimonas</taxon>
    </lineage>
</organism>
<accession>A0A2U1T1Q3</accession>
<reference evidence="2" key="1">
    <citation type="submission" date="2018-04" db="EMBL/GenBank/DDBJ databases">
        <authorList>
            <person name="Liu S."/>
            <person name="Wang Z."/>
            <person name="Li J."/>
        </authorList>
    </citation>
    <scope>NUCLEOTIDE SEQUENCE [LARGE SCALE GENOMIC DNA]</scope>
    <source>
        <strain evidence="2">S1194</strain>
    </source>
</reference>
<comment type="caution">
    <text evidence="1">The sequence shown here is derived from an EMBL/GenBank/DDBJ whole genome shotgun (WGS) entry which is preliminary data.</text>
</comment>
<name>A0A2U1T1Q3_9MICO</name>
<evidence type="ECO:0000313" key="2">
    <source>
        <dbReference type="Proteomes" id="UP000244978"/>
    </source>
</evidence>
<dbReference type="EMBL" id="QEEX01000001">
    <property type="protein sequence ID" value="PWB97796.1"/>
    <property type="molecule type" value="Genomic_DNA"/>
</dbReference>
<evidence type="ECO:0008006" key="3">
    <source>
        <dbReference type="Google" id="ProtNLM"/>
    </source>
</evidence>
<evidence type="ECO:0000313" key="1">
    <source>
        <dbReference type="EMBL" id="PWB97796.1"/>
    </source>
</evidence>
<dbReference type="InterPro" id="IPR004260">
    <property type="entry name" value="Pyr-dimer_DNA_glycosylase"/>
</dbReference>
<dbReference type="RefSeq" id="WP_108997683.1">
    <property type="nucleotide sequence ID" value="NZ_QEEX01000001.1"/>
</dbReference>
<keyword evidence="2" id="KW-1185">Reference proteome</keyword>
<dbReference type="Pfam" id="PF03013">
    <property type="entry name" value="Pyr_excise"/>
    <property type="match status" value="1"/>
</dbReference>
<dbReference type="Proteomes" id="UP000244978">
    <property type="component" value="Unassembled WGS sequence"/>
</dbReference>
<proteinExistence type="predicted"/>
<gene>
    <name evidence="1" type="ORF">DF220_08105</name>
</gene>